<dbReference type="PROSITE" id="PS50011">
    <property type="entry name" value="PROTEIN_KINASE_DOM"/>
    <property type="match status" value="1"/>
</dbReference>
<gene>
    <name evidence="3" type="ORF">DERYTH_LOCUS9186</name>
</gene>
<evidence type="ECO:0000256" key="1">
    <source>
        <dbReference type="PROSITE-ProRule" id="PRU10141"/>
    </source>
</evidence>
<feature type="domain" description="Protein kinase" evidence="2">
    <location>
        <begin position="27"/>
        <end position="300"/>
    </location>
</feature>
<keyword evidence="1" id="KW-0067">ATP-binding</keyword>
<dbReference type="SMART" id="SM00671">
    <property type="entry name" value="SEL1"/>
    <property type="match status" value="4"/>
</dbReference>
<dbReference type="GO" id="GO:0004672">
    <property type="term" value="F:protein kinase activity"/>
    <property type="evidence" value="ECO:0007669"/>
    <property type="project" value="InterPro"/>
</dbReference>
<feature type="binding site" evidence="1">
    <location>
        <position position="54"/>
    </location>
    <ligand>
        <name>ATP</name>
        <dbReference type="ChEBI" id="CHEBI:30616"/>
    </ligand>
</feature>
<proteinExistence type="predicted"/>
<keyword evidence="4" id="KW-1185">Reference proteome</keyword>
<dbReference type="Proteomes" id="UP000789405">
    <property type="component" value="Unassembled WGS sequence"/>
</dbReference>
<dbReference type="SUPFAM" id="SSF56112">
    <property type="entry name" value="Protein kinase-like (PK-like)"/>
    <property type="match status" value="1"/>
</dbReference>
<accession>A0A9N9DB50</accession>
<dbReference type="GO" id="GO:0005524">
    <property type="term" value="F:ATP binding"/>
    <property type="evidence" value="ECO:0007669"/>
    <property type="project" value="UniProtKB-UniRule"/>
</dbReference>
<dbReference type="InterPro" id="IPR000719">
    <property type="entry name" value="Prot_kinase_dom"/>
</dbReference>
<dbReference type="InterPro" id="IPR011009">
    <property type="entry name" value="Kinase-like_dom_sf"/>
</dbReference>
<reference evidence="3" key="1">
    <citation type="submission" date="2021-06" db="EMBL/GenBank/DDBJ databases">
        <authorList>
            <person name="Kallberg Y."/>
            <person name="Tangrot J."/>
            <person name="Rosling A."/>
        </authorList>
    </citation>
    <scope>NUCLEOTIDE SEQUENCE</scope>
    <source>
        <strain evidence="3">MA453B</strain>
    </source>
</reference>
<dbReference type="InterPro" id="IPR011990">
    <property type="entry name" value="TPR-like_helical_dom_sf"/>
</dbReference>
<dbReference type="Gene3D" id="1.10.510.10">
    <property type="entry name" value="Transferase(Phosphotransferase) domain 1"/>
    <property type="match status" value="1"/>
</dbReference>
<dbReference type="OrthoDB" id="2384430at2759"/>
<evidence type="ECO:0000259" key="2">
    <source>
        <dbReference type="PROSITE" id="PS50011"/>
    </source>
</evidence>
<dbReference type="Pfam" id="PF07714">
    <property type="entry name" value="PK_Tyr_Ser-Thr"/>
    <property type="match status" value="1"/>
</dbReference>
<organism evidence="3 4">
    <name type="scientific">Dentiscutata erythropus</name>
    <dbReference type="NCBI Taxonomy" id="1348616"/>
    <lineage>
        <taxon>Eukaryota</taxon>
        <taxon>Fungi</taxon>
        <taxon>Fungi incertae sedis</taxon>
        <taxon>Mucoromycota</taxon>
        <taxon>Glomeromycotina</taxon>
        <taxon>Glomeromycetes</taxon>
        <taxon>Diversisporales</taxon>
        <taxon>Gigasporaceae</taxon>
        <taxon>Dentiscutata</taxon>
    </lineage>
</organism>
<dbReference type="PANTHER" id="PTHR45011:SF1">
    <property type="entry name" value="DAP3-BINDING CELL DEATH ENHANCER 1"/>
    <property type="match status" value="1"/>
</dbReference>
<dbReference type="PROSITE" id="PS00107">
    <property type="entry name" value="PROTEIN_KINASE_ATP"/>
    <property type="match status" value="1"/>
</dbReference>
<evidence type="ECO:0000313" key="4">
    <source>
        <dbReference type="Proteomes" id="UP000789405"/>
    </source>
</evidence>
<dbReference type="InterPro" id="IPR001245">
    <property type="entry name" value="Ser-Thr/Tyr_kinase_cat_dom"/>
</dbReference>
<dbReference type="AlphaFoldDB" id="A0A9N9DB50"/>
<dbReference type="SUPFAM" id="SSF81901">
    <property type="entry name" value="HCP-like"/>
    <property type="match status" value="1"/>
</dbReference>
<dbReference type="Gene3D" id="1.25.40.10">
    <property type="entry name" value="Tetratricopeptide repeat domain"/>
    <property type="match status" value="2"/>
</dbReference>
<dbReference type="EMBL" id="CAJVPY010004947">
    <property type="protein sequence ID" value="CAG8631827.1"/>
    <property type="molecule type" value="Genomic_DNA"/>
</dbReference>
<sequence>MSTPNYSEQLDAYLKNKNVKIFDYSQFKDLVRIGSGSFGTVYSATFQGVVYALKSMKNNLKLEEKEFKNFKHELKTFYRANNHPNVIKFYGIAKEVDNFMLILQLADGGNLQDYLFKKQIDNTYKISWSELIQFAIDITKGLREMPISNTPSDYSNIYQRCWSSEPSQRPSTDEILDVLKTSKKIDDFYLENKVDNSLEEILNIFVTLTNNGSDFLQISKSIKETINEQQESLIIEETISKQLNSLYDNSNDSSEFLCLLGYFYLEGIGTKKDQKVAFSTFQQAANENVTAKFYLGECFRRGYGTTKNLKNSILWYKKAAEDKHARSANALGLCYMKRNCFEFGRGTKTDKEMAFRYYHEAADHSIPFGQYNIAECYRKGTGVVKNLQSANDWYKKAADNGYEDATSMLSKLG</sequence>
<dbReference type="InterPro" id="IPR017441">
    <property type="entry name" value="Protein_kinase_ATP_BS"/>
</dbReference>
<dbReference type="PANTHER" id="PTHR45011">
    <property type="entry name" value="DAP3-BINDING CELL DEATH ENHANCER 1"/>
    <property type="match status" value="1"/>
</dbReference>
<name>A0A9N9DB50_9GLOM</name>
<keyword evidence="1" id="KW-0547">Nucleotide-binding</keyword>
<dbReference type="InterPro" id="IPR006597">
    <property type="entry name" value="Sel1-like"/>
</dbReference>
<evidence type="ECO:0000313" key="3">
    <source>
        <dbReference type="EMBL" id="CAG8631827.1"/>
    </source>
</evidence>
<comment type="caution">
    <text evidence="3">The sequence shown here is derived from an EMBL/GenBank/DDBJ whole genome shotgun (WGS) entry which is preliminary data.</text>
</comment>
<protein>
    <submittedName>
        <fullName evidence="3">21874_t:CDS:1</fullName>
    </submittedName>
</protein>
<dbReference type="InterPro" id="IPR052748">
    <property type="entry name" value="ISR_Activator"/>
</dbReference>
<dbReference type="Pfam" id="PF08238">
    <property type="entry name" value="Sel1"/>
    <property type="match status" value="4"/>
</dbReference>